<dbReference type="AlphaFoldDB" id="A0A7S4APE4"/>
<sequence length="328" mass="37215">MDTSESTHKSGNKTELKLIKSLWGIDDPVSPKLFKSIREEGYFGVEVIRLCWIDENSRNVLVNSLNEAGLGCVAQMHTSGGYLDQDSGEYVYCGAYDVAVHQEDFRKQLRECKELFGLVNRGGFINVHAGVDAWSNDEVIQFFEFCFKEIGITAPDITVTFETHRQRIFGNPFQTRDLLALPALSQSKYLKLNADLSHWYCACERVFSPKDEDRDKWWPSVLASISPRCEYIHARFGWAQGPQIADPSAPECEQDRKLQIEIWKELVQEQLKATHVSGGGPRDIFISPEYGPAPYLALKPRTQEPVASLPDAVLYTKNRIEELFESIS</sequence>
<dbReference type="Gene3D" id="3.20.20.150">
    <property type="entry name" value="Divalent-metal-dependent TIM barrel enzymes"/>
    <property type="match status" value="1"/>
</dbReference>
<evidence type="ECO:0000313" key="1">
    <source>
        <dbReference type="EMBL" id="CAE0722350.1"/>
    </source>
</evidence>
<name>A0A7S4APE4_9STRA</name>
<organism evidence="1">
    <name type="scientific">Pseudo-nitzschia australis</name>
    <dbReference type="NCBI Taxonomy" id="44445"/>
    <lineage>
        <taxon>Eukaryota</taxon>
        <taxon>Sar</taxon>
        <taxon>Stramenopiles</taxon>
        <taxon>Ochrophyta</taxon>
        <taxon>Bacillariophyta</taxon>
        <taxon>Bacillariophyceae</taxon>
        <taxon>Bacillariophycidae</taxon>
        <taxon>Bacillariales</taxon>
        <taxon>Bacillariaceae</taxon>
        <taxon>Pseudo-nitzschia</taxon>
    </lineage>
</organism>
<dbReference type="EMBL" id="HBIX01021519">
    <property type="protein sequence ID" value="CAE0722350.1"/>
    <property type="molecule type" value="Transcribed_RNA"/>
</dbReference>
<accession>A0A7S4APE4</accession>
<reference evidence="1" key="1">
    <citation type="submission" date="2021-01" db="EMBL/GenBank/DDBJ databases">
        <authorList>
            <person name="Corre E."/>
            <person name="Pelletier E."/>
            <person name="Niang G."/>
            <person name="Scheremetjew M."/>
            <person name="Finn R."/>
            <person name="Kale V."/>
            <person name="Holt S."/>
            <person name="Cochrane G."/>
            <person name="Meng A."/>
            <person name="Brown T."/>
            <person name="Cohen L."/>
        </authorList>
    </citation>
    <scope>NUCLEOTIDE SEQUENCE</scope>
    <source>
        <strain evidence="1">10249 10 AB</strain>
    </source>
</reference>
<evidence type="ECO:0008006" key="2">
    <source>
        <dbReference type="Google" id="ProtNLM"/>
    </source>
</evidence>
<protein>
    <recommendedName>
        <fullName evidence="2">Xylose isomerase-like TIM barrel domain-containing protein</fullName>
    </recommendedName>
</protein>
<dbReference type="SUPFAM" id="SSF51658">
    <property type="entry name" value="Xylose isomerase-like"/>
    <property type="match status" value="1"/>
</dbReference>
<dbReference type="InterPro" id="IPR036237">
    <property type="entry name" value="Xyl_isomerase-like_sf"/>
</dbReference>
<proteinExistence type="predicted"/>
<gene>
    <name evidence="1" type="ORF">PAUS00366_LOCUS15105</name>
</gene>